<dbReference type="PRINTS" id="PR00834">
    <property type="entry name" value="PROTEASES2C"/>
</dbReference>
<dbReference type="SUPFAM" id="SSF50494">
    <property type="entry name" value="Trypsin-like serine proteases"/>
    <property type="match status" value="1"/>
</dbReference>
<keyword evidence="1" id="KW-0645">Protease</keyword>
<dbReference type="Pfam" id="PF13365">
    <property type="entry name" value="Trypsin_2"/>
    <property type="match status" value="1"/>
</dbReference>
<evidence type="ECO:0000313" key="2">
    <source>
        <dbReference type="Proteomes" id="UP000218287"/>
    </source>
</evidence>
<proteinExistence type="predicted"/>
<name>A0A1Z4GEL4_9CYAN</name>
<evidence type="ECO:0000313" key="1">
    <source>
        <dbReference type="EMBL" id="BAY15927.1"/>
    </source>
</evidence>
<dbReference type="PANTHER" id="PTHR43019:SF62">
    <property type="entry name" value="SERINE ENDOPROTEASE DEGS"/>
    <property type="match status" value="1"/>
</dbReference>
<gene>
    <name evidence="1" type="ORF">NIES21_17480</name>
</gene>
<dbReference type="InterPro" id="IPR001940">
    <property type="entry name" value="Peptidase_S1C"/>
</dbReference>
<organism evidence="1 2">
    <name type="scientific">Anabaenopsis circularis NIES-21</name>
    <dbReference type="NCBI Taxonomy" id="1085406"/>
    <lineage>
        <taxon>Bacteria</taxon>
        <taxon>Bacillati</taxon>
        <taxon>Cyanobacteriota</taxon>
        <taxon>Cyanophyceae</taxon>
        <taxon>Nostocales</taxon>
        <taxon>Nodulariaceae</taxon>
        <taxon>Anabaenopsis</taxon>
    </lineage>
</organism>
<keyword evidence="1" id="KW-0378">Hydrolase</keyword>
<keyword evidence="2" id="KW-1185">Reference proteome</keyword>
<dbReference type="Proteomes" id="UP000218287">
    <property type="component" value="Chromosome"/>
</dbReference>
<dbReference type="GO" id="GO:0004252">
    <property type="term" value="F:serine-type endopeptidase activity"/>
    <property type="evidence" value="ECO:0007669"/>
    <property type="project" value="InterPro"/>
</dbReference>
<dbReference type="InterPro" id="IPR009003">
    <property type="entry name" value="Peptidase_S1_PA"/>
</dbReference>
<dbReference type="GO" id="GO:0006508">
    <property type="term" value="P:proteolysis"/>
    <property type="evidence" value="ECO:0007669"/>
    <property type="project" value="UniProtKB-KW"/>
</dbReference>
<dbReference type="Gene3D" id="2.40.10.10">
    <property type="entry name" value="Trypsin-like serine proteases"/>
    <property type="match status" value="2"/>
</dbReference>
<accession>A0A1Z4GEL4</accession>
<dbReference type="OrthoDB" id="462757at2"/>
<dbReference type="InterPro" id="IPR043504">
    <property type="entry name" value="Peptidase_S1_PA_chymotrypsin"/>
</dbReference>
<sequence length="341" mass="38741">MEWHYFVSGQEELVDKVISFFTSKCTNTELFQDIVTKCKNNPLSAPNNSNHRVAINLGYLSVNDFLYYESRLETQKGIPIAIVEIILKRLCQELILFEQQLLGFGHNMPYSLNEDFTQFLCSRGLLKNVIFGFNYIVQNYQNSVFKIVVTADSGNPAMGTGFLFNIQTSDAKKYSIIITNEHVAKYQEGLQIHHKDGRVEIWKEIIIAEKIDLAAIILDSYMSLPSFHLFPNPKILDDIVTVGYPPVPTANERYQLVHKGEINCFLTNFWNQNYFLFSARTSPGNSGGPVINSMGMVVGIVTEQLFEPGSFEQKGQLPYFAAVPSVDILEFLNEMVFTKLQ</sequence>
<dbReference type="PANTHER" id="PTHR43019">
    <property type="entry name" value="SERINE ENDOPROTEASE DEGS"/>
    <property type="match status" value="1"/>
</dbReference>
<dbReference type="AlphaFoldDB" id="A0A1Z4GEL4"/>
<protein>
    <submittedName>
        <fullName evidence="1">Trypsin-like serine protease</fullName>
    </submittedName>
</protein>
<dbReference type="EMBL" id="AP018174">
    <property type="protein sequence ID" value="BAY15927.1"/>
    <property type="molecule type" value="Genomic_DNA"/>
</dbReference>
<reference evidence="1 2" key="1">
    <citation type="submission" date="2017-06" db="EMBL/GenBank/DDBJ databases">
        <title>Genome sequencing of cyanobaciteial culture collection at National Institute for Environmental Studies (NIES).</title>
        <authorList>
            <person name="Hirose Y."/>
            <person name="Shimura Y."/>
            <person name="Fujisawa T."/>
            <person name="Nakamura Y."/>
            <person name="Kawachi M."/>
        </authorList>
    </citation>
    <scope>NUCLEOTIDE SEQUENCE [LARGE SCALE GENOMIC DNA]</scope>
    <source>
        <strain evidence="1 2">NIES-21</strain>
    </source>
</reference>